<dbReference type="PROSITE" id="PS51186">
    <property type="entry name" value="GNAT"/>
    <property type="match status" value="1"/>
</dbReference>
<dbReference type="CDD" id="cd04301">
    <property type="entry name" value="NAT_SF"/>
    <property type="match status" value="1"/>
</dbReference>
<keyword evidence="3" id="KW-1185">Reference proteome</keyword>
<keyword evidence="2" id="KW-0012">Acyltransferase</keyword>
<dbReference type="RefSeq" id="WP_327616241.1">
    <property type="nucleotide sequence ID" value="NZ_JAYWTM010000001.1"/>
</dbReference>
<reference evidence="2 3" key="1">
    <citation type="journal article" date="2017" name="Int. J. Syst. Evol. Microbiol.">
        <title>Brenneria populi subsp. brevivirga subsp. nov. isolated from symptomatic bark of Populus x euramericana canker, and description of Brenneria populi subsp. populi subsp. nov.</title>
        <authorList>
            <person name="Zheng M.H."/>
            <person name="Piao C.G."/>
            <person name="Xue H."/>
            <person name="Guo M.W."/>
            <person name="Li Y."/>
        </authorList>
    </citation>
    <scope>NUCLEOTIDE SEQUENCE [LARGE SCALE GENOMIC DNA]</scope>
    <source>
        <strain evidence="2 3">D9-5</strain>
    </source>
</reference>
<dbReference type="Gene3D" id="3.40.630.30">
    <property type="match status" value="1"/>
</dbReference>
<comment type="caution">
    <text evidence="2">The sequence shown here is derived from an EMBL/GenBank/DDBJ whole genome shotgun (WGS) entry which is preliminary data.</text>
</comment>
<dbReference type="PANTHER" id="PTHR43451:SF1">
    <property type="entry name" value="ACETYLTRANSFERASE"/>
    <property type="match status" value="1"/>
</dbReference>
<keyword evidence="2" id="KW-0808">Transferase</keyword>
<dbReference type="Proteomes" id="UP001309705">
    <property type="component" value="Unassembled WGS sequence"/>
</dbReference>
<protein>
    <submittedName>
        <fullName evidence="2">GNAT family N-acetyltransferase</fullName>
        <ecNumber evidence="2">2.3.1.-</ecNumber>
    </submittedName>
</protein>
<dbReference type="InterPro" id="IPR016181">
    <property type="entry name" value="Acyl_CoA_acyltransferase"/>
</dbReference>
<dbReference type="InterPro" id="IPR052564">
    <property type="entry name" value="N-acetyltrans/Recomb-assoc"/>
</dbReference>
<dbReference type="Pfam" id="PF13673">
    <property type="entry name" value="Acetyltransf_10"/>
    <property type="match status" value="1"/>
</dbReference>
<organism evidence="2 3">
    <name type="scientific">Brenneria populi</name>
    <dbReference type="NCBI Taxonomy" id="1505588"/>
    <lineage>
        <taxon>Bacteria</taxon>
        <taxon>Pseudomonadati</taxon>
        <taxon>Pseudomonadota</taxon>
        <taxon>Gammaproteobacteria</taxon>
        <taxon>Enterobacterales</taxon>
        <taxon>Pectobacteriaceae</taxon>
        <taxon>Brenneria</taxon>
    </lineage>
</organism>
<evidence type="ECO:0000313" key="3">
    <source>
        <dbReference type="Proteomes" id="UP001309705"/>
    </source>
</evidence>
<dbReference type="SUPFAM" id="SSF55729">
    <property type="entry name" value="Acyl-CoA N-acyltransferases (Nat)"/>
    <property type="match status" value="1"/>
</dbReference>
<dbReference type="PANTHER" id="PTHR43451">
    <property type="entry name" value="ACETYLTRANSFERASE (GNAT) FAMILY PROTEIN"/>
    <property type="match status" value="1"/>
</dbReference>
<dbReference type="EMBL" id="JAYWTM010000001">
    <property type="protein sequence ID" value="MEC5340997.1"/>
    <property type="molecule type" value="Genomic_DNA"/>
</dbReference>
<sequence length="159" mass="18270">MKNTLKIRRYHLDDIDRIISVFIRSINNIAIKDYTSNQIKAWGSIDKEVWINRLENSQVWVSTHNDQIIGFISLENFSYIDLLFVHPDYLRLGVATRLLKGPEGEAVRNGVGAITTDASITAKLFFAKHGFAVVRKQEVSLRGQSFINFNMEKKLEYHG</sequence>
<evidence type="ECO:0000259" key="1">
    <source>
        <dbReference type="PROSITE" id="PS51186"/>
    </source>
</evidence>
<dbReference type="InterPro" id="IPR000182">
    <property type="entry name" value="GNAT_dom"/>
</dbReference>
<gene>
    <name evidence="2" type="ORF">VSX58_00015</name>
</gene>
<accession>A0ABU6JKL0</accession>
<feature type="domain" description="N-acetyltransferase" evidence="1">
    <location>
        <begin position="21"/>
        <end position="156"/>
    </location>
</feature>
<dbReference type="EC" id="2.3.1.-" evidence="2"/>
<dbReference type="GO" id="GO:0016746">
    <property type="term" value="F:acyltransferase activity"/>
    <property type="evidence" value="ECO:0007669"/>
    <property type="project" value="UniProtKB-KW"/>
</dbReference>
<evidence type="ECO:0000313" key="2">
    <source>
        <dbReference type="EMBL" id="MEC5340997.1"/>
    </source>
</evidence>
<name>A0ABU6JKL0_9GAMM</name>
<proteinExistence type="predicted"/>